<dbReference type="OrthoDB" id="9795543at2"/>
<evidence type="ECO:0000259" key="1">
    <source>
        <dbReference type="Pfam" id="PF01408"/>
    </source>
</evidence>
<dbReference type="AlphaFoldDB" id="K1LFI3"/>
<feature type="domain" description="GFO/IDH/MocA-like oxidoreductase" evidence="2">
    <location>
        <begin position="131"/>
        <end position="254"/>
    </location>
</feature>
<evidence type="ECO:0000313" key="3">
    <source>
        <dbReference type="EMBL" id="EKB50967.1"/>
    </source>
</evidence>
<keyword evidence="4" id="KW-1185">Reference proteome</keyword>
<dbReference type="GO" id="GO:0016491">
    <property type="term" value="F:oxidoreductase activity"/>
    <property type="evidence" value="ECO:0007669"/>
    <property type="project" value="UniProtKB-KW"/>
</dbReference>
<dbReference type="Pfam" id="PF01408">
    <property type="entry name" value="GFO_IDH_MocA"/>
    <property type="match status" value="1"/>
</dbReference>
<dbReference type="RefSeq" id="WP_009183544.1">
    <property type="nucleotide sequence ID" value="NZ_AMGM01000004.1"/>
</dbReference>
<comment type="caution">
    <text evidence="3">The sequence shown here is derived from an EMBL/GenBank/DDBJ whole genome shotgun (WGS) entry which is preliminary data.</text>
</comment>
<dbReference type="EC" id="1.-.-.-" evidence="3"/>
<proteinExistence type="predicted"/>
<dbReference type="EMBL" id="AMGM01000004">
    <property type="protein sequence ID" value="EKB50967.1"/>
    <property type="molecule type" value="Genomic_DNA"/>
</dbReference>
<accession>K1LFI3</accession>
<dbReference type="InterPro" id="IPR052515">
    <property type="entry name" value="Gfo/Idh/MocA_Oxidoreductase"/>
</dbReference>
<dbReference type="Gene3D" id="3.40.50.720">
    <property type="entry name" value="NAD(P)-binding Rossmann-like Domain"/>
    <property type="match status" value="1"/>
</dbReference>
<dbReference type="InterPro" id="IPR036291">
    <property type="entry name" value="NAD(P)-bd_dom_sf"/>
</dbReference>
<dbReference type="SUPFAM" id="SSF55347">
    <property type="entry name" value="Glyceraldehyde-3-phosphate dehydrogenase-like, C-terminal domain"/>
    <property type="match status" value="1"/>
</dbReference>
<evidence type="ECO:0000259" key="2">
    <source>
        <dbReference type="Pfam" id="PF22725"/>
    </source>
</evidence>
<dbReference type="Gene3D" id="3.30.360.10">
    <property type="entry name" value="Dihydrodipicolinate Reductase, domain 2"/>
    <property type="match status" value="1"/>
</dbReference>
<dbReference type="Proteomes" id="UP000004478">
    <property type="component" value="Unassembled WGS sequence"/>
</dbReference>
<feature type="domain" description="Gfo/Idh/MocA-like oxidoreductase N-terminal" evidence="1">
    <location>
        <begin position="6"/>
        <end position="122"/>
    </location>
</feature>
<gene>
    <name evidence="3" type="primary">yvaA_1</name>
    <name evidence="3" type="ORF">B879_00495</name>
</gene>
<dbReference type="PANTHER" id="PTHR43249">
    <property type="entry name" value="UDP-N-ACETYL-2-AMINO-2-DEOXY-D-GLUCURONATE OXIDASE"/>
    <property type="match status" value="1"/>
</dbReference>
<dbReference type="InterPro" id="IPR000683">
    <property type="entry name" value="Gfo/Idh/MocA-like_OxRdtase_N"/>
</dbReference>
<keyword evidence="3" id="KW-0560">Oxidoreductase</keyword>
<reference evidence="3 4" key="1">
    <citation type="journal article" date="2012" name="J. Bacteriol.">
        <title>Draft Genome Sequence of Cecembia lonarensis Strain LW9T, Isolated from Lonar Lake, a Haloalkaline Lake in India.</title>
        <authorList>
            <person name="Shivaji S."/>
            <person name="Ara S."/>
            <person name="Singh A."/>
            <person name="Pinnaka A.K."/>
        </authorList>
    </citation>
    <scope>NUCLEOTIDE SEQUENCE [LARGE SCALE GENOMIC DNA]</scope>
    <source>
        <strain evidence="3 4">LW9</strain>
    </source>
</reference>
<sequence length="341" mass="36720">MNNKIGIGIIGTGAIAVKHAAAIRELEGAELLAVCSSTKGRAIEAKKTFGVESYADIHSFLKHPQLDLIAICTASGHHMGPALTSIAAGKHVLIEKPIEINLKRADQIIQAARENGVKLGVIFQNRFNPDYIQLKKALQEGLLGKLFLGNAYVNWFRDEAYYKSSPWKGTVEGDGGGALINQAIHTIDLLLDCMGAVHSVFGKTDTLHHKIETEDSATAVVEFKNGALGTITASTAISPGYPERLEIYGSKGSIILEGGKIKAWDIQGEPSRIMNSPAGKNSGASDPMAIGHQWHLEQYKDFLNAIQEDRAPLVNGEEGIKSLALIEGIYQSSKLGKLVFL</sequence>
<evidence type="ECO:0000313" key="4">
    <source>
        <dbReference type="Proteomes" id="UP000004478"/>
    </source>
</evidence>
<dbReference type="InterPro" id="IPR055170">
    <property type="entry name" value="GFO_IDH_MocA-like_dom"/>
</dbReference>
<dbReference type="PANTHER" id="PTHR43249:SF1">
    <property type="entry name" value="D-GLUCOSIDE 3-DEHYDROGENASE"/>
    <property type="match status" value="1"/>
</dbReference>
<organism evidence="3 4">
    <name type="scientific">Cecembia lonarensis (strain CCUG 58316 / KCTC 22772 / LW9)</name>
    <dbReference type="NCBI Taxonomy" id="1225176"/>
    <lineage>
        <taxon>Bacteria</taxon>
        <taxon>Pseudomonadati</taxon>
        <taxon>Bacteroidota</taxon>
        <taxon>Cytophagia</taxon>
        <taxon>Cytophagales</taxon>
        <taxon>Cyclobacteriaceae</taxon>
        <taxon>Cecembia</taxon>
    </lineage>
</organism>
<name>K1LFI3_CECL9</name>
<dbReference type="SUPFAM" id="SSF51735">
    <property type="entry name" value="NAD(P)-binding Rossmann-fold domains"/>
    <property type="match status" value="1"/>
</dbReference>
<dbReference type="PATRIC" id="fig|1225176.3.peg.529"/>
<dbReference type="GO" id="GO:0000166">
    <property type="term" value="F:nucleotide binding"/>
    <property type="evidence" value="ECO:0007669"/>
    <property type="project" value="InterPro"/>
</dbReference>
<dbReference type="Pfam" id="PF22725">
    <property type="entry name" value="GFO_IDH_MocA_C3"/>
    <property type="match status" value="1"/>
</dbReference>
<protein>
    <submittedName>
        <fullName evidence="3">Putative oxidoreductase yvaA</fullName>
        <ecNumber evidence="3">1.-.-.-</ecNumber>
    </submittedName>
</protein>